<keyword evidence="1" id="KW-0812">Transmembrane</keyword>
<dbReference type="Proteomes" id="UP001295462">
    <property type="component" value="Unassembled WGS sequence"/>
</dbReference>
<keyword evidence="1" id="KW-0472">Membrane</keyword>
<feature type="transmembrane region" description="Helical" evidence="1">
    <location>
        <begin position="7"/>
        <end position="22"/>
    </location>
</feature>
<comment type="caution">
    <text evidence="2">The sequence shown here is derived from an EMBL/GenBank/DDBJ whole genome shotgun (WGS) entry which is preliminary data.</text>
</comment>
<protein>
    <submittedName>
        <fullName evidence="2">Uncharacterized protein</fullName>
    </submittedName>
</protein>
<evidence type="ECO:0000313" key="2">
    <source>
        <dbReference type="EMBL" id="CAH1601807.1"/>
    </source>
</evidence>
<name>A0AAU9QW10_9VIBR</name>
<keyword evidence="1" id="KW-1133">Transmembrane helix</keyword>
<dbReference type="AlphaFoldDB" id="A0AAU9QW10"/>
<evidence type="ECO:0000313" key="3">
    <source>
        <dbReference type="Proteomes" id="UP001295462"/>
    </source>
</evidence>
<accession>A0AAU9QW10</accession>
<evidence type="ECO:0000256" key="1">
    <source>
        <dbReference type="SAM" id="Phobius"/>
    </source>
</evidence>
<reference evidence="2" key="1">
    <citation type="submission" date="2022-01" db="EMBL/GenBank/DDBJ databases">
        <authorList>
            <person name="Lagorce A."/>
        </authorList>
    </citation>
    <scope>NUCLEOTIDE SEQUENCE</scope>
    <source>
        <strain evidence="2">Th15_F1_A12</strain>
    </source>
</reference>
<sequence>MFEFMPSLYYWLFLLIMFSLLHESVMTGFKYCVAAWAVTSILFFSDEVYKQYNFYEGTVPVSKIAVGVIKSSPSGATIVPSLYEELNVEKRSSDLVGTGTYHCQDFVSSTVEPVMFGFIQPSKPKSSVVTSISKYNDRLICCPDGAKGTVAMKERDNSVILRCPMTNTTHIVTLNGVGLDDLTLKSKS</sequence>
<proteinExistence type="predicted"/>
<gene>
    <name evidence="2" type="ORF">THF1A12_50227</name>
</gene>
<organism evidence="2 3">
    <name type="scientific">Vibrio jasicida</name>
    <dbReference type="NCBI Taxonomy" id="766224"/>
    <lineage>
        <taxon>Bacteria</taxon>
        <taxon>Pseudomonadati</taxon>
        <taxon>Pseudomonadota</taxon>
        <taxon>Gammaproteobacteria</taxon>
        <taxon>Vibrionales</taxon>
        <taxon>Vibrionaceae</taxon>
        <taxon>Vibrio</taxon>
    </lineage>
</organism>
<dbReference type="EMBL" id="CAKMUD010000105">
    <property type="protein sequence ID" value="CAH1601807.1"/>
    <property type="molecule type" value="Genomic_DNA"/>
</dbReference>